<evidence type="ECO:0000313" key="3">
    <source>
        <dbReference type="Proteomes" id="UP000267029"/>
    </source>
</evidence>
<evidence type="ECO:0000313" key="2">
    <source>
        <dbReference type="EMBL" id="VDD75578.1"/>
    </source>
</evidence>
<evidence type="ECO:0000256" key="1">
    <source>
        <dbReference type="SAM" id="MobiDB-lite"/>
    </source>
</evidence>
<proteinExistence type="predicted"/>
<dbReference type="OrthoDB" id="6254633at2759"/>
<organism evidence="2 3">
    <name type="scientific">Mesocestoides corti</name>
    <name type="common">Flatworm</name>
    <dbReference type="NCBI Taxonomy" id="53468"/>
    <lineage>
        <taxon>Eukaryota</taxon>
        <taxon>Metazoa</taxon>
        <taxon>Spiralia</taxon>
        <taxon>Lophotrochozoa</taxon>
        <taxon>Platyhelminthes</taxon>
        <taxon>Cestoda</taxon>
        <taxon>Eucestoda</taxon>
        <taxon>Cyclophyllidea</taxon>
        <taxon>Mesocestoididae</taxon>
        <taxon>Mesocestoides</taxon>
    </lineage>
</organism>
<accession>A0A0R3U4K0</accession>
<reference evidence="2 3" key="1">
    <citation type="submission" date="2018-10" db="EMBL/GenBank/DDBJ databases">
        <authorList>
            <consortium name="Pathogen Informatics"/>
        </authorList>
    </citation>
    <scope>NUCLEOTIDE SEQUENCE [LARGE SCALE GENOMIC DNA]</scope>
</reference>
<gene>
    <name evidence="2" type="ORF">MCOS_LOCUS1581</name>
</gene>
<name>A0A0R3U4K0_MESCO</name>
<dbReference type="EMBL" id="UXSR01000206">
    <property type="protein sequence ID" value="VDD75578.1"/>
    <property type="molecule type" value="Genomic_DNA"/>
</dbReference>
<sequence length="399" mass="45287">MQQAHQKLMVRGPQVNDLPALQPKTTHQNSSEGDDTWPTPPPTEFFESVRQTQTPQIAKQQHVQIAEEPEIIPPPTVDTPTTGTLKKARSWHSLIDHKNEEKIRDSKAPQAISMETIMSPTPTQRNLSVGRPFTMPSCQHFYSGMCSNLSYCSLPPCAMKNFAFSETNQSNLGNEPLDMGRGYSNGEYFNYYNPRCRCCVARQAGNPVFHRSRQTPMIPAFSMACLGERPFRDVSRFSRTHSMRTYKSWTAEGEKKRLIRFGTINYGCSESFPTSPVRGISAKQVGPVGDTNERNARNTQRLKSVSFGRPSRFRFYLKELPEVTKILMDTEDRRIRTICDRFQCDMEVYSKVPKSGFLQYAIDITAPDSTSLYACSRNLDTALGWFLTAQLTGSRNVKY</sequence>
<keyword evidence="3" id="KW-1185">Reference proteome</keyword>
<protein>
    <submittedName>
        <fullName evidence="2 4">Uncharacterized protein</fullName>
    </submittedName>
</protein>
<reference evidence="4" key="2">
    <citation type="submission" date="2019-11" db="UniProtKB">
        <authorList>
            <consortium name="WormBaseParasite"/>
        </authorList>
    </citation>
    <scope>IDENTIFICATION</scope>
</reference>
<feature type="region of interest" description="Disordered" evidence="1">
    <location>
        <begin position="1"/>
        <end position="46"/>
    </location>
</feature>
<dbReference type="Proteomes" id="UP000267029">
    <property type="component" value="Unassembled WGS sequence"/>
</dbReference>
<evidence type="ECO:0000313" key="4">
    <source>
        <dbReference type="WBParaSite" id="MCU_006624-RA"/>
    </source>
</evidence>
<dbReference type="WBParaSite" id="MCU_006624-RA">
    <property type="protein sequence ID" value="MCU_006624-RA"/>
    <property type="gene ID" value="MCU_006624"/>
</dbReference>
<dbReference type="AlphaFoldDB" id="A0A0R3U4K0"/>